<dbReference type="Gene3D" id="1.20.5.170">
    <property type="match status" value="1"/>
</dbReference>
<dbReference type="SUPFAM" id="SSF64593">
    <property type="entry name" value="Intermediate filament protein, coiled coil region"/>
    <property type="match status" value="2"/>
</dbReference>
<reference evidence="6" key="2">
    <citation type="submission" date="2025-09" db="UniProtKB">
        <authorList>
            <consortium name="Ensembl"/>
        </authorList>
    </citation>
    <scope>IDENTIFICATION</scope>
</reference>
<feature type="coiled-coil region" evidence="4">
    <location>
        <begin position="106"/>
        <end position="133"/>
    </location>
</feature>
<dbReference type="SMART" id="SM01391">
    <property type="entry name" value="Filament"/>
    <property type="match status" value="1"/>
</dbReference>
<dbReference type="GO" id="GO:0005198">
    <property type="term" value="F:structural molecule activity"/>
    <property type="evidence" value="ECO:0007669"/>
    <property type="project" value="InterPro"/>
</dbReference>
<dbReference type="PANTHER" id="PTHR23239:SF155">
    <property type="entry name" value="KERATIN, TYPE I CUTICULAR HA2"/>
    <property type="match status" value="1"/>
</dbReference>
<feature type="coiled-coil region" evidence="4">
    <location>
        <begin position="273"/>
        <end position="307"/>
    </location>
</feature>
<evidence type="ECO:0000256" key="1">
    <source>
        <dbReference type="ARBA" id="ARBA00022744"/>
    </source>
</evidence>
<keyword evidence="7" id="KW-1185">Reference proteome</keyword>
<keyword evidence="1" id="KW-0416">Keratin</keyword>
<evidence type="ECO:0000313" key="7">
    <source>
        <dbReference type="Proteomes" id="UP000694561"/>
    </source>
</evidence>
<name>A0A8C6FAB1_MONMO</name>
<dbReference type="InterPro" id="IPR039008">
    <property type="entry name" value="IF_rod_dom"/>
</dbReference>
<dbReference type="PANTHER" id="PTHR23239">
    <property type="entry name" value="INTERMEDIATE FILAMENT"/>
    <property type="match status" value="1"/>
</dbReference>
<keyword evidence="2" id="KW-0403">Intermediate filament</keyword>
<evidence type="ECO:0000256" key="3">
    <source>
        <dbReference type="ARBA" id="ARBA00023054"/>
    </source>
</evidence>
<evidence type="ECO:0000256" key="2">
    <source>
        <dbReference type="ARBA" id="ARBA00022754"/>
    </source>
</evidence>
<feature type="domain" description="IF rod" evidence="5">
    <location>
        <begin position="102"/>
        <end position="372"/>
    </location>
</feature>
<dbReference type="Gene3D" id="1.20.5.500">
    <property type="entry name" value="Single helix bin"/>
    <property type="match status" value="1"/>
</dbReference>
<dbReference type="GO" id="GO:0045109">
    <property type="term" value="P:intermediate filament organization"/>
    <property type="evidence" value="ECO:0007669"/>
    <property type="project" value="TreeGrafter"/>
</dbReference>
<gene>
    <name evidence="6" type="primary">KRT32</name>
</gene>
<dbReference type="Pfam" id="PF00038">
    <property type="entry name" value="Filament"/>
    <property type="match status" value="1"/>
</dbReference>
<sequence>KHEVCEPTSITGRTKNHCCPQSPSVCSSSTSCRLELCLGYVCQPGMCVPSVCAPTPYRPATCLSKAHLASSCQPGSCRPTSRISSSMGSYSRYFEGSFNGNEKETMQFLNNHLAGYLERVRQLERDDAQLESRIRDYYFKTIEELQRKVLYTKAENARMIMHVDNAKVAADVFSTKYEMGLAMWQLVEADTSSLCRVLGELTLCKADLGMQVESLKEELMCLKKNHEEEVDALRCQLGDRLNVDVDAATPVDLNRVLEEMWCQDMEEWFTRQMEALNQQVATSSEQLQSYQSDINDLRRTVNTLEIQLQAQHSLRDSLESTLAETEARYSLQLAQMQCLITSLEVQLADIHCHLERQSQEYWVLLDVQAGEAAGSTHKWRHPPPAVVQAELQGLVAAWMQDTSGPWTPGGLMIVGRHSAFLLCHLESCAPGQGLQSQIFFKN</sequence>
<reference evidence="6" key="1">
    <citation type="submission" date="2025-08" db="UniProtKB">
        <authorList>
            <consortium name="Ensembl"/>
        </authorList>
    </citation>
    <scope>IDENTIFICATION</scope>
</reference>
<dbReference type="GO" id="GO:0005882">
    <property type="term" value="C:intermediate filament"/>
    <property type="evidence" value="ECO:0007669"/>
    <property type="project" value="UniProtKB-KW"/>
</dbReference>
<dbReference type="PROSITE" id="PS51842">
    <property type="entry name" value="IF_ROD_2"/>
    <property type="match status" value="1"/>
</dbReference>
<keyword evidence="3 4" id="KW-0175">Coiled coil</keyword>
<organism evidence="6 7">
    <name type="scientific">Monodon monoceros</name>
    <name type="common">Narwhal</name>
    <name type="synonym">Ceratodon monodon</name>
    <dbReference type="NCBI Taxonomy" id="40151"/>
    <lineage>
        <taxon>Eukaryota</taxon>
        <taxon>Metazoa</taxon>
        <taxon>Chordata</taxon>
        <taxon>Craniata</taxon>
        <taxon>Vertebrata</taxon>
        <taxon>Euteleostomi</taxon>
        <taxon>Mammalia</taxon>
        <taxon>Eutheria</taxon>
        <taxon>Laurasiatheria</taxon>
        <taxon>Artiodactyla</taxon>
        <taxon>Whippomorpha</taxon>
        <taxon>Cetacea</taxon>
        <taxon>Odontoceti</taxon>
        <taxon>Monodontidae</taxon>
        <taxon>Monodon</taxon>
    </lineage>
</organism>
<protein>
    <submittedName>
        <fullName evidence="6">Keratin 32</fullName>
    </submittedName>
</protein>
<evidence type="ECO:0000259" key="5">
    <source>
        <dbReference type="PROSITE" id="PS51842"/>
    </source>
</evidence>
<dbReference type="Gene3D" id="1.20.5.1160">
    <property type="entry name" value="Vasodilator-stimulated phosphoprotein"/>
    <property type="match status" value="1"/>
</dbReference>
<dbReference type="AlphaFoldDB" id="A0A8C6FAB1"/>
<dbReference type="GO" id="GO:0030855">
    <property type="term" value="P:epithelial cell differentiation"/>
    <property type="evidence" value="ECO:0007669"/>
    <property type="project" value="TreeGrafter"/>
</dbReference>
<evidence type="ECO:0000256" key="4">
    <source>
        <dbReference type="SAM" id="Coils"/>
    </source>
</evidence>
<dbReference type="GeneTree" id="ENSGT00940000161991"/>
<evidence type="ECO:0000313" key="6">
    <source>
        <dbReference type="Ensembl" id="ENSMMNP00015021812.1"/>
    </source>
</evidence>
<dbReference type="PRINTS" id="PR01248">
    <property type="entry name" value="TYPE1KERATIN"/>
</dbReference>
<proteinExistence type="predicted"/>
<dbReference type="FunFam" id="1.20.5.1160:FF:000002">
    <property type="entry name" value="Type I keratin 10"/>
    <property type="match status" value="1"/>
</dbReference>
<accession>A0A8C6FAB1</accession>
<dbReference type="InterPro" id="IPR002957">
    <property type="entry name" value="Keratin_I"/>
</dbReference>
<feature type="coiled-coil region" evidence="4">
    <location>
        <begin position="205"/>
        <end position="236"/>
    </location>
</feature>
<dbReference type="Proteomes" id="UP000694561">
    <property type="component" value="Unplaced"/>
</dbReference>
<dbReference type="Ensembl" id="ENSMMNT00015023973.1">
    <property type="protein sequence ID" value="ENSMMNP00015021812.1"/>
    <property type="gene ID" value="ENSMMNG00015016021.1"/>
</dbReference>